<gene>
    <name evidence="1" type="ORF">D917_02889</name>
</gene>
<sequence length="156" mass="18054">MQKLELALKHLHKRIELLADGKNSTIRMHELGAYRILLLCFLERNHFNDFSSLIFYHLGRLLKIPASCNPFKPDVSSEMHHADSILKGYSKELDNELSEEGYMTDNIFVSDKCRNALLHQAEHLRDCLHTNMKMNSSFSDEVQLDEKNAHLLCIIS</sequence>
<accession>A0A1Y3EF84</accession>
<name>A0A1Y3EF84_9BILA</name>
<reference evidence="1 2" key="1">
    <citation type="submission" date="2015-04" db="EMBL/GenBank/DDBJ databases">
        <title>Draft genome of the roundworm Trichinella nativa.</title>
        <authorList>
            <person name="Mitreva M."/>
        </authorList>
    </citation>
    <scope>NUCLEOTIDE SEQUENCE [LARGE SCALE GENOMIC DNA]</scope>
    <source>
        <strain evidence="1 2">ISS45</strain>
    </source>
</reference>
<protein>
    <submittedName>
        <fullName evidence="1">Uncharacterized protein</fullName>
    </submittedName>
</protein>
<dbReference type="EMBL" id="LVZM01017460">
    <property type="protein sequence ID" value="OUC42496.1"/>
    <property type="molecule type" value="Genomic_DNA"/>
</dbReference>
<dbReference type="AlphaFoldDB" id="A0A1Y3EF84"/>
<evidence type="ECO:0000313" key="1">
    <source>
        <dbReference type="EMBL" id="OUC42496.1"/>
    </source>
</evidence>
<dbReference type="Proteomes" id="UP000243006">
    <property type="component" value="Unassembled WGS sequence"/>
</dbReference>
<evidence type="ECO:0000313" key="2">
    <source>
        <dbReference type="Proteomes" id="UP000243006"/>
    </source>
</evidence>
<organism evidence="1 2">
    <name type="scientific">Trichinella nativa</name>
    <dbReference type="NCBI Taxonomy" id="6335"/>
    <lineage>
        <taxon>Eukaryota</taxon>
        <taxon>Metazoa</taxon>
        <taxon>Ecdysozoa</taxon>
        <taxon>Nematoda</taxon>
        <taxon>Enoplea</taxon>
        <taxon>Dorylaimia</taxon>
        <taxon>Trichinellida</taxon>
        <taxon>Trichinellidae</taxon>
        <taxon>Trichinella</taxon>
    </lineage>
</organism>
<feature type="non-terminal residue" evidence="1">
    <location>
        <position position="156"/>
    </location>
</feature>
<proteinExistence type="predicted"/>
<comment type="caution">
    <text evidence="1">The sequence shown here is derived from an EMBL/GenBank/DDBJ whole genome shotgun (WGS) entry which is preliminary data.</text>
</comment>